<protein>
    <submittedName>
        <fullName evidence="8">NAD(P)H-dependent FMN reductase C4B3.06c</fullName>
    </submittedName>
</protein>
<dbReference type="CDD" id="cd00067">
    <property type="entry name" value="GAL4"/>
    <property type="match status" value="1"/>
</dbReference>
<dbReference type="Gene3D" id="4.10.240.10">
    <property type="entry name" value="Zn(2)-C6 fungal-type DNA-binding domain"/>
    <property type="match status" value="1"/>
</dbReference>
<dbReference type="AlphaFoldDB" id="A0A8H3S2D3"/>
<evidence type="ECO:0000256" key="5">
    <source>
        <dbReference type="ARBA" id="ARBA00023163"/>
    </source>
</evidence>
<dbReference type="Pfam" id="PF00172">
    <property type="entry name" value="Zn_clus"/>
    <property type="match status" value="1"/>
</dbReference>
<dbReference type="InterPro" id="IPR001138">
    <property type="entry name" value="Zn2Cys6_DnaBD"/>
</dbReference>
<organism evidence="8 9">
    <name type="scientific">Aspergillus udagawae</name>
    <dbReference type="NCBI Taxonomy" id="91492"/>
    <lineage>
        <taxon>Eukaryota</taxon>
        <taxon>Fungi</taxon>
        <taxon>Dikarya</taxon>
        <taxon>Ascomycota</taxon>
        <taxon>Pezizomycotina</taxon>
        <taxon>Eurotiomycetes</taxon>
        <taxon>Eurotiomycetidae</taxon>
        <taxon>Eurotiales</taxon>
        <taxon>Aspergillaceae</taxon>
        <taxon>Aspergillus</taxon>
        <taxon>Aspergillus subgen. Fumigati</taxon>
    </lineage>
</organism>
<keyword evidence="3" id="KW-0805">Transcription regulation</keyword>
<dbReference type="PANTHER" id="PTHR36206">
    <property type="entry name" value="ASPERCRYPTIN BIOSYNTHESIS CLUSTER-SPECIFIC TRANSCRIPTION REGULATOR ATNN-RELATED"/>
    <property type="match status" value="1"/>
</dbReference>
<dbReference type="GO" id="GO:0008270">
    <property type="term" value="F:zinc ion binding"/>
    <property type="evidence" value="ECO:0007669"/>
    <property type="project" value="InterPro"/>
</dbReference>
<evidence type="ECO:0000256" key="6">
    <source>
        <dbReference type="ARBA" id="ARBA00023242"/>
    </source>
</evidence>
<evidence type="ECO:0000256" key="2">
    <source>
        <dbReference type="ARBA" id="ARBA00022833"/>
    </source>
</evidence>
<dbReference type="GO" id="GO:0003677">
    <property type="term" value="F:DNA binding"/>
    <property type="evidence" value="ECO:0007669"/>
    <property type="project" value="UniProtKB-KW"/>
</dbReference>
<evidence type="ECO:0000259" key="7">
    <source>
        <dbReference type="PROSITE" id="PS50048"/>
    </source>
</evidence>
<dbReference type="PROSITE" id="PS50048">
    <property type="entry name" value="ZN2_CY6_FUNGAL_2"/>
    <property type="match status" value="1"/>
</dbReference>
<dbReference type="PROSITE" id="PS00463">
    <property type="entry name" value="ZN2_CY6_FUNGAL_1"/>
    <property type="match status" value="1"/>
</dbReference>
<dbReference type="Pfam" id="PF11951">
    <property type="entry name" value="Fungal_trans_2"/>
    <property type="match status" value="1"/>
</dbReference>
<keyword evidence="2" id="KW-0862">Zinc</keyword>
<evidence type="ECO:0000256" key="1">
    <source>
        <dbReference type="ARBA" id="ARBA00022723"/>
    </source>
</evidence>
<dbReference type="InterPro" id="IPR021858">
    <property type="entry name" value="Fun_TF"/>
</dbReference>
<evidence type="ECO:0000256" key="4">
    <source>
        <dbReference type="ARBA" id="ARBA00023125"/>
    </source>
</evidence>
<keyword evidence="1" id="KW-0479">Metal-binding</keyword>
<feature type="domain" description="Zn(2)-C6 fungal-type" evidence="7">
    <location>
        <begin position="14"/>
        <end position="42"/>
    </location>
</feature>
<keyword evidence="5" id="KW-0804">Transcription</keyword>
<dbReference type="Proteomes" id="UP000465221">
    <property type="component" value="Unassembled WGS sequence"/>
</dbReference>
<comment type="caution">
    <text evidence="8">The sequence shown here is derived from an EMBL/GenBank/DDBJ whole genome shotgun (WGS) entry which is preliminary data.</text>
</comment>
<dbReference type="InterPro" id="IPR052360">
    <property type="entry name" value="Transcr_Regulatory_Proteins"/>
</dbReference>
<dbReference type="PANTHER" id="PTHR36206:SF4">
    <property type="entry name" value="HYPOTHETICAL CONSERVED PROTEIN (EUROFUNG)-RELATED"/>
    <property type="match status" value="1"/>
</dbReference>
<dbReference type="SMART" id="SM00066">
    <property type="entry name" value="GAL4"/>
    <property type="match status" value="1"/>
</dbReference>
<proteinExistence type="predicted"/>
<keyword evidence="4" id="KW-0238">DNA-binding</keyword>
<evidence type="ECO:0000256" key="3">
    <source>
        <dbReference type="ARBA" id="ARBA00023015"/>
    </source>
</evidence>
<dbReference type="GO" id="GO:0000981">
    <property type="term" value="F:DNA-binding transcription factor activity, RNA polymerase II-specific"/>
    <property type="evidence" value="ECO:0007669"/>
    <property type="project" value="InterPro"/>
</dbReference>
<name>A0A8H3S2D3_9EURO</name>
<dbReference type="EMBL" id="BLKC01000042">
    <property type="protein sequence ID" value="GFF40668.1"/>
    <property type="molecule type" value="Genomic_DNA"/>
</dbReference>
<dbReference type="InterPro" id="IPR036864">
    <property type="entry name" value="Zn2-C6_fun-type_DNA-bd_sf"/>
</dbReference>
<evidence type="ECO:0000313" key="9">
    <source>
        <dbReference type="Proteomes" id="UP000465221"/>
    </source>
</evidence>
<accession>A0A8H3S2D3</accession>
<gene>
    <name evidence="8" type="ORF">IFM46972_06290</name>
</gene>
<dbReference type="SUPFAM" id="SSF57701">
    <property type="entry name" value="Zn2/Cys6 DNA-binding domain"/>
    <property type="match status" value="1"/>
</dbReference>
<keyword evidence="6" id="KW-0539">Nucleus</keyword>
<evidence type="ECO:0000313" key="8">
    <source>
        <dbReference type="EMBL" id="GFF40668.1"/>
    </source>
</evidence>
<reference evidence="8 9" key="1">
    <citation type="submission" date="2020-01" db="EMBL/GenBank/DDBJ databases">
        <title>Draft genome sequence of Aspergillus udagawae IFM 46972.</title>
        <authorList>
            <person name="Takahashi H."/>
            <person name="Yaguchi T."/>
        </authorList>
    </citation>
    <scope>NUCLEOTIDE SEQUENCE [LARGE SCALE GENOMIC DNA]</scope>
    <source>
        <strain evidence="8 9">IFM 46972</strain>
    </source>
</reference>
<sequence length="539" mass="61571">MKHTRAKHTKSRRGCITCKIRHVKCDEQQPECLQCIKTGRKCDGYDPKQTNPQAQQRTVVDPVPEAWTKLSADQRLVLRPGTREERQYIEFFCTRTSRALSGFFDSDLWGYVLPQLSHSEAAIRHAVIALGALHQHLHIVLSKDRCDPGRKIAPQNEQFIIQQYNSAIRHLVTQLSSANQVPHLTLIACCLFVCLEILSGQVGKALDHIEAGLKIVQRWENDPNGKLQSEGITRELTYTVVRWNTQLSKHGRRMISLNLSQLDPADSVGKSETWSDISAARHSLDVLINRAISFVETVGTDRKTRGSPWQVCRQQALLQDFAAWLSAFDSLMKRSGRRLKKTDPRGPLVLRIHHRTNQVIVAVALSRDELIFDQLDDDFRAIVAYAEELIELNASLDRDSLLTVFSMETGLISSLCYTASKCRNPVLRRKAISLLYRCPQKEGLWSMQQYAILARIIVQIDEEVVAHLPLEQRIPEDRHRVYTAHVENRTCQSCRLVLRRMPEADDVDWHCRVRDVDFATEVQAEDPSFFTEAGISWEI</sequence>